<dbReference type="AlphaFoldDB" id="A0A183AHU7"/>
<evidence type="ECO:0000259" key="6">
    <source>
        <dbReference type="PROSITE" id="PS50287"/>
    </source>
</evidence>
<keyword evidence="2" id="KW-0677">Repeat</keyword>
<name>A0A183AHU7_9TREM</name>
<dbReference type="PANTHER" id="PTHR47653">
    <property type="entry name" value="PROTEIN BARK BEETLE"/>
    <property type="match status" value="1"/>
</dbReference>
<accession>A0A183AHU7</accession>
<reference evidence="7 8" key="2">
    <citation type="submission" date="2018-11" db="EMBL/GenBank/DDBJ databases">
        <authorList>
            <consortium name="Pathogen Informatics"/>
        </authorList>
    </citation>
    <scope>NUCLEOTIDE SEQUENCE [LARGE SCALE GENOMIC DNA]</scope>
    <source>
        <strain evidence="7 8">Egypt</strain>
    </source>
</reference>
<protein>
    <submittedName>
        <fullName evidence="9">SRCR domain-containing protein</fullName>
    </submittedName>
</protein>
<evidence type="ECO:0000256" key="4">
    <source>
        <dbReference type="ARBA" id="ARBA00023180"/>
    </source>
</evidence>
<keyword evidence="4" id="KW-0325">Glycoprotein</keyword>
<feature type="disulfide bond" evidence="5">
    <location>
        <begin position="422"/>
        <end position="432"/>
    </location>
</feature>
<evidence type="ECO:0000313" key="7">
    <source>
        <dbReference type="EMBL" id="VDP78607.1"/>
    </source>
</evidence>
<dbReference type="EMBL" id="UZAN01043543">
    <property type="protein sequence ID" value="VDP78607.1"/>
    <property type="molecule type" value="Genomic_DNA"/>
</dbReference>
<dbReference type="Gene3D" id="3.10.250.10">
    <property type="entry name" value="SRCR-like domain"/>
    <property type="match status" value="1"/>
</dbReference>
<dbReference type="OrthoDB" id="536948at2759"/>
<dbReference type="InterPro" id="IPR053243">
    <property type="entry name" value="SJ_maturation_regulator"/>
</dbReference>
<dbReference type="InterPro" id="IPR036772">
    <property type="entry name" value="SRCR-like_dom_sf"/>
</dbReference>
<organism evidence="9">
    <name type="scientific">Echinostoma caproni</name>
    <dbReference type="NCBI Taxonomy" id="27848"/>
    <lineage>
        <taxon>Eukaryota</taxon>
        <taxon>Metazoa</taxon>
        <taxon>Spiralia</taxon>
        <taxon>Lophotrochozoa</taxon>
        <taxon>Platyhelminthes</taxon>
        <taxon>Trematoda</taxon>
        <taxon>Digenea</taxon>
        <taxon>Plagiorchiida</taxon>
        <taxon>Echinostomata</taxon>
        <taxon>Echinostomatoidea</taxon>
        <taxon>Echinostomatidae</taxon>
        <taxon>Echinostoma</taxon>
    </lineage>
</organism>
<evidence type="ECO:0000256" key="3">
    <source>
        <dbReference type="ARBA" id="ARBA00023157"/>
    </source>
</evidence>
<dbReference type="PROSITE" id="PS50287">
    <property type="entry name" value="SRCR_2"/>
    <property type="match status" value="1"/>
</dbReference>
<sequence length="1220" mass="138232">MVQMIGHVTNCTFFHHRHGALRVNNGLDSIQAESYRSLPVDYVIRYSRFVDNTGPNVVDLRLTELSERQRLQLAYNVFSGNRVKRTLPWLHPRSAMPAVIVVGSSQVAVVRNDLWNPGSDYEIASHLSASDKHINTTLNFWGDLFAWNSTEWGAVHRAVSKRIFDQNHRYTLARCDYYPVLKDPDLASQFATTGEPPFVPGFIALDSRTGMIELGGRLAVERGRQVTLEPLFGEVNFYHVTKDIFIPPGGILTIKPGVRMYFDNGVGLFSQGELRLQGSASLPITLDLFRPANSEVQWPDFPSFMNGTDDPMIKLSNQTTIRLVGGSWLADTYTGRVEVRPSQTEDGINTRRSIPMNTSLWGTVCEKGFTEYAAMLVCSAIGLVAHPKNWYPKSSVRQSIRESADRWFNSSEAPIHIANLKCHGYETDLFECRHDGPDEHSCTHQDDLVIRCHRPRWAGVRVTISDMGSRTPVQHVRLRRAGLLDYTRLILMPGLQLDYHSAAVENIEVQQCLSDGLLVIHGDPLLGIAVSNSRFMDNAGSGIRVQTPWLTMRHCHLAGNRGPAGVYYDPAISPEQTAQLYAGLVSTLPLFGPIEHPDRRVLTPLMDDWTLAVIYRTELAADDRHRMHQIVLHLLDYPVTTAPTSNAQSSGSPKATIGPRVTPSSILSGPSFGYTQKQNQTDTIEELIIYDSALADLDPLRVYSWRIPRDLTRLPLISSTNRLTLEFRVQGIASGRLLLAAQTKDFQHAPDLRQWSSAASLSHRALFGFEPDTRYPLIPEFRMEDSVVEGNLDGVRLEHYNNPVDHENRQLIRHTAELYSLVNVSFSHNARSAVHIRSWTKFVYDWDLLFTEPTHLQSVERLSFIGYNLTKCRFWRNRGTVLQSEHGQLPFSNNLWSYRVDGCVVEQNELSNGTDEDAAPLRNRYGLLFQLPHLQSRYDLPSPTSGLHKLVLESNLFRDNYPFQVVIDGYHTQVDMSRNVFQDNLCTVRSEGSNTRSGLLRTDGMEKRLTLVDNRFVRNKDCSFVAHFQGSGQISQSWTVFSYAKQNVFQDNQCTNDATVAQVQKMEWPWTADNNHQIGMRYELIASVHSIQLPSVFDARENFWGSVDPSEIRLRIFHFEDWNCLSQVDVNPPLANDQIHNPSTLNIDSKLPNPSELARHGVLGGQVTGNLHLSYRTEPYRFCFSPTHLHDYVYDKIKKQSVNMIREFSKIGKHDGRADI</sequence>
<dbReference type="Pfam" id="PF00530">
    <property type="entry name" value="SRCR"/>
    <property type="match status" value="1"/>
</dbReference>
<keyword evidence="8" id="KW-1185">Reference proteome</keyword>
<evidence type="ECO:0000256" key="5">
    <source>
        <dbReference type="PROSITE-ProRule" id="PRU00196"/>
    </source>
</evidence>
<proteinExistence type="predicted"/>
<dbReference type="InterPro" id="IPR001190">
    <property type="entry name" value="SRCR"/>
</dbReference>
<dbReference type="Proteomes" id="UP000272942">
    <property type="component" value="Unassembled WGS sequence"/>
</dbReference>
<gene>
    <name evidence="7" type="ORF">ECPE_LOCUS6532</name>
</gene>
<evidence type="ECO:0000313" key="9">
    <source>
        <dbReference type="WBParaSite" id="ECPE_0000654501-mRNA-1"/>
    </source>
</evidence>
<dbReference type="SUPFAM" id="SSF56487">
    <property type="entry name" value="SRCR-like"/>
    <property type="match status" value="1"/>
</dbReference>
<keyword evidence="1" id="KW-0732">Signal</keyword>
<dbReference type="PANTHER" id="PTHR47653:SF1">
    <property type="entry name" value="DELETED IN MALIGNANT BRAIN TUMORS 1 PROTEIN"/>
    <property type="match status" value="1"/>
</dbReference>
<evidence type="ECO:0000256" key="1">
    <source>
        <dbReference type="ARBA" id="ARBA00022729"/>
    </source>
</evidence>
<evidence type="ECO:0000313" key="8">
    <source>
        <dbReference type="Proteomes" id="UP000272942"/>
    </source>
</evidence>
<reference evidence="9" key="1">
    <citation type="submission" date="2016-06" db="UniProtKB">
        <authorList>
            <consortium name="WormBaseParasite"/>
        </authorList>
    </citation>
    <scope>IDENTIFICATION</scope>
</reference>
<dbReference type="GO" id="GO:0045217">
    <property type="term" value="P:cell-cell junction maintenance"/>
    <property type="evidence" value="ECO:0007669"/>
    <property type="project" value="TreeGrafter"/>
</dbReference>
<dbReference type="SMART" id="SM00202">
    <property type="entry name" value="SR"/>
    <property type="match status" value="1"/>
</dbReference>
<keyword evidence="3 5" id="KW-1015">Disulfide bond</keyword>
<dbReference type="WBParaSite" id="ECPE_0000654501-mRNA-1">
    <property type="protein sequence ID" value="ECPE_0000654501-mRNA-1"/>
    <property type="gene ID" value="ECPE_0000654501"/>
</dbReference>
<comment type="caution">
    <text evidence="5">Lacks conserved residue(s) required for the propagation of feature annotation.</text>
</comment>
<evidence type="ECO:0000256" key="2">
    <source>
        <dbReference type="ARBA" id="ARBA00022737"/>
    </source>
</evidence>
<dbReference type="GO" id="GO:0016020">
    <property type="term" value="C:membrane"/>
    <property type="evidence" value="ECO:0007669"/>
    <property type="project" value="InterPro"/>
</dbReference>
<dbReference type="SUPFAM" id="SSF51126">
    <property type="entry name" value="Pectin lyase-like"/>
    <property type="match status" value="1"/>
</dbReference>
<dbReference type="InterPro" id="IPR011050">
    <property type="entry name" value="Pectin_lyase_fold/virulence"/>
</dbReference>
<feature type="domain" description="SRCR" evidence="6">
    <location>
        <begin position="321"/>
        <end position="453"/>
    </location>
</feature>